<feature type="signal peptide" evidence="1">
    <location>
        <begin position="1"/>
        <end position="20"/>
    </location>
</feature>
<keyword evidence="3" id="KW-1185">Reference proteome</keyword>
<evidence type="ECO:0000313" key="3">
    <source>
        <dbReference type="Proteomes" id="UP001063228"/>
    </source>
</evidence>
<proteinExistence type="predicted"/>
<sequence>MKASTFLLIASATLAGQANASSTDAWKALDKAVIDSCMKASQLKEVRAVGKAGFDDHVGYEALMLRGRYPQPHMKNQPGAELCLYNRTSKKATVSEWTELPATVKK</sequence>
<gene>
    <name evidence="2" type="ORF">K3169_07170</name>
</gene>
<accession>A0ABY6FJ13</accession>
<evidence type="ECO:0000256" key="1">
    <source>
        <dbReference type="SAM" id="SignalP"/>
    </source>
</evidence>
<dbReference type="EMBL" id="CP081201">
    <property type="protein sequence ID" value="UXZ97659.1"/>
    <property type="molecule type" value="Genomic_DNA"/>
</dbReference>
<dbReference type="Proteomes" id="UP001063228">
    <property type="component" value="Chromosome"/>
</dbReference>
<name>A0ABY6FJ13_9PSED</name>
<protein>
    <submittedName>
        <fullName evidence="2">Uncharacterized protein</fullName>
    </submittedName>
</protein>
<dbReference type="RefSeq" id="WP_263270783.1">
    <property type="nucleotide sequence ID" value="NZ_CP081201.1"/>
</dbReference>
<evidence type="ECO:0000313" key="2">
    <source>
        <dbReference type="EMBL" id="UXZ97659.1"/>
    </source>
</evidence>
<feature type="chain" id="PRO_5046289448" evidence="1">
    <location>
        <begin position="21"/>
        <end position="106"/>
    </location>
</feature>
<organism evidence="2 3">
    <name type="scientific">Pseudomonas phytophila</name>
    <dbReference type="NCBI Taxonomy" id="2867264"/>
    <lineage>
        <taxon>Bacteria</taxon>
        <taxon>Pseudomonadati</taxon>
        <taxon>Pseudomonadota</taxon>
        <taxon>Gammaproteobacteria</taxon>
        <taxon>Pseudomonadales</taxon>
        <taxon>Pseudomonadaceae</taxon>
        <taxon>Pseudomonas</taxon>
    </lineage>
</organism>
<keyword evidence="1" id="KW-0732">Signal</keyword>
<reference evidence="2" key="1">
    <citation type="submission" date="2021-08" db="EMBL/GenBank/DDBJ databases">
        <title>Complete genome sequence of Pseudomonas phytophila.</title>
        <authorList>
            <person name="Weir B.S."/>
            <person name="Templeton M.D."/>
            <person name="Arshed S."/>
            <person name="Andersen M.T."/>
            <person name="Jayaraman J."/>
        </authorList>
    </citation>
    <scope>NUCLEOTIDE SEQUENCE</scope>
    <source>
        <strain evidence="2">ICMP 23753</strain>
    </source>
</reference>